<proteinExistence type="inferred from homology"/>
<dbReference type="InterPro" id="IPR002575">
    <property type="entry name" value="Aminoglycoside_PTrfase"/>
</dbReference>
<protein>
    <recommendedName>
        <fullName evidence="2">Aminoglycoside phosphotransferase domain-containing protein</fullName>
    </recommendedName>
</protein>
<dbReference type="SUPFAM" id="SSF56112">
    <property type="entry name" value="Protein kinase-like (PK-like)"/>
    <property type="match status" value="1"/>
</dbReference>
<dbReference type="RefSeq" id="WP_086486379.1">
    <property type="nucleotide sequence ID" value="NZ_CP022746.1"/>
</dbReference>
<sequence length="331" mass="37444">MPEKLTIEHYADAAQAAADAFGLQAAELRPISMTENVVFRLREAKTGQLYALRLHRPGYHALDTLVSERDWTTALADKGMMVPTGRRASNGDWYVPIATPDPGGFRHAGVTIWHEGQTLESRIGSDRGPETWPWFHRLGALLGELHTHTRNWVIPSGFVRHRLDIDGLVGETPFWGRFWDSALLDDQEKRLLLSAREWATARLYDLQANGALFGLIHADSHLDNVLISGDRLGLIDFDDCCYGWLAFDMCVALHSSWGHADFASIRDHFLAGYEMQHALQADILQQLDLFLLLRSLQLVSWREMRPDIAANLRKELWMPKLAQDIQKALAS</sequence>
<comment type="similarity">
    <text evidence="1">Belongs to the pseudomonas-type ThrB family.</text>
</comment>
<dbReference type="AlphaFoldDB" id="A0A249MY14"/>
<accession>A0A249MY14</accession>
<dbReference type="KEGG" id="shyd:CJD35_17200"/>
<evidence type="ECO:0000256" key="1">
    <source>
        <dbReference type="ARBA" id="ARBA00038240"/>
    </source>
</evidence>
<evidence type="ECO:0000313" key="3">
    <source>
        <dbReference type="EMBL" id="ASY46216.1"/>
    </source>
</evidence>
<organism evidence="3 4">
    <name type="scientific">Sphingobium xenophagum</name>
    <dbReference type="NCBI Taxonomy" id="121428"/>
    <lineage>
        <taxon>Bacteria</taxon>
        <taxon>Pseudomonadati</taxon>
        <taxon>Pseudomonadota</taxon>
        <taxon>Alphaproteobacteria</taxon>
        <taxon>Sphingomonadales</taxon>
        <taxon>Sphingomonadaceae</taxon>
        <taxon>Sphingobium</taxon>
    </lineage>
</organism>
<evidence type="ECO:0000259" key="2">
    <source>
        <dbReference type="Pfam" id="PF01636"/>
    </source>
</evidence>
<dbReference type="Proteomes" id="UP000217141">
    <property type="component" value="Chromosome II"/>
</dbReference>
<dbReference type="InterPro" id="IPR050249">
    <property type="entry name" value="Pseudomonas-type_ThrB"/>
</dbReference>
<dbReference type="EMBL" id="CP022746">
    <property type="protein sequence ID" value="ASY46216.1"/>
    <property type="molecule type" value="Genomic_DNA"/>
</dbReference>
<gene>
    <name evidence="3" type="ORF">CJD35_17200</name>
</gene>
<evidence type="ECO:0000313" key="4">
    <source>
        <dbReference type="Proteomes" id="UP000217141"/>
    </source>
</evidence>
<dbReference type="PANTHER" id="PTHR21064">
    <property type="entry name" value="AMINOGLYCOSIDE PHOSPHOTRANSFERASE DOMAIN-CONTAINING PROTEIN-RELATED"/>
    <property type="match status" value="1"/>
</dbReference>
<dbReference type="PANTHER" id="PTHR21064:SF6">
    <property type="entry name" value="AMINOGLYCOSIDE PHOSPHOTRANSFERASE DOMAIN-CONTAINING PROTEIN"/>
    <property type="match status" value="1"/>
</dbReference>
<dbReference type="GO" id="GO:0009088">
    <property type="term" value="P:threonine biosynthetic process"/>
    <property type="evidence" value="ECO:0007669"/>
    <property type="project" value="TreeGrafter"/>
</dbReference>
<dbReference type="GO" id="GO:0004413">
    <property type="term" value="F:homoserine kinase activity"/>
    <property type="evidence" value="ECO:0007669"/>
    <property type="project" value="TreeGrafter"/>
</dbReference>
<feature type="domain" description="Aminoglycoside phosphotransferase" evidence="2">
    <location>
        <begin position="28"/>
        <end position="276"/>
    </location>
</feature>
<reference evidence="3 4" key="1">
    <citation type="submission" date="2017-08" db="EMBL/GenBank/DDBJ databases">
        <title>Whole Genome Sequence of Sphingobium hydrophobicum C1: Insights into Adaption to the Electronic-waste Contaminated Sediment.</title>
        <authorList>
            <person name="Song D."/>
            <person name="Chen X."/>
            <person name="Xu M."/>
        </authorList>
    </citation>
    <scope>NUCLEOTIDE SEQUENCE [LARGE SCALE GENOMIC DNA]</scope>
    <source>
        <strain evidence="3 4">C1</strain>
    </source>
</reference>
<dbReference type="Gene3D" id="3.90.1200.10">
    <property type="match status" value="1"/>
</dbReference>
<dbReference type="Pfam" id="PF01636">
    <property type="entry name" value="APH"/>
    <property type="match status" value="1"/>
</dbReference>
<dbReference type="InterPro" id="IPR011009">
    <property type="entry name" value="Kinase-like_dom_sf"/>
</dbReference>
<name>A0A249MY14_SPHXE</name>